<accession>A0A7W6WKV7</accession>
<feature type="signal peptide" evidence="2">
    <location>
        <begin position="1"/>
        <end position="26"/>
    </location>
</feature>
<dbReference type="Proteomes" id="UP000555728">
    <property type="component" value="Unassembled WGS sequence"/>
</dbReference>
<keyword evidence="2" id="KW-0732">Signal</keyword>
<dbReference type="SUPFAM" id="SSF56925">
    <property type="entry name" value="OMPA-like"/>
    <property type="match status" value="1"/>
</dbReference>
<evidence type="ECO:0000313" key="3">
    <source>
        <dbReference type="EMBL" id="MBB4286470.1"/>
    </source>
</evidence>
<organism evidence="3 4">
    <name type="scientific">Roseospira goensis</name>
    <dbReference type="NCBI Taxonomy" id="391922"/>
    <lineage>
        <taxon>Bacteria</taxon>
        <taxon>Pseudomonadati</taxon>
        <taxon>Pseudomonadota</taxon>
        <taxon>Alphaproteobacteria</taxon>
        <taxon>Rhodospirillales</taxon>
        <taxon>Rhodospirillaceae</taxon>
        <taxon>Roseospira</taxon>
    </lineage>
</organism>
<feature type="region of interest" description="Disordered" evidence="1">
    <location>
        <begin position="248"/>
        <end position="275"/>
    </location>
</feature>
<protein>
    <submittedName>
        <fullName evidence="3">Opacity protein-like surface antigen</fullName>
    </submittedName>
</protein>
<dbReference type="EMBL" id="JACIGI010000017">
    <property type="protein sequence ID" value="MBB4286470.1"/>
    <property type="molecule type" value="Genomic_DNA"/>
</dbReference>
<dbReference type="Gene3D" id="2.40.160.20">
    <property type="match status" value="1"/>
</dbReference>
<evidence type="ECO:0000313" key="4">
    <source>
        <dbReference type="Proteomes" id="UP000555728"/>
    </source>
</evidence>
<comment type="caution">
    <text evidence="3">The sequence shown here is derived from an EMBL/GenBank/DDBJ whole genome shotgun (WGS) entry which is preliminary data.</text>
</comment>
<keyword evidence="4" id="KW-1185">Reference proteome</keyword>
<sequence length="281" mass="26403">MKTGTGVVAVVAAALWVVAPGAAARAADTDTDTDTGAVASSANPAAAPLAGPTGAPTDGLRLVTPLDVPGAGAGTRTAAPCAGGGVTPLAGCLSLGGGLERAPGAFGVGLAYGLDGWLSVGLGVGLAPGVGPADGGAVSSAAPRQALAPATERLAGSLSALVDLNAATGLDLWGFRSYVGAGLAAGTVSTAGGIHRDDAGGAVAVAPQDGMGVAWGAAAGTNLSLGDGLSLDFAVRYTDQRAQGSLAQGLTLGAGGGPRSAAGGDSEGGDHGMSLGLRLRF</sequence>
<name>A0A7W6WKV7_9PROT</name>
<dbReference type="AlphaFoldDB" id="A0A7W6WKV7"/>
<evidence type="ECO:0000256" key="1">
    <source>
        <dbReference type="SAM" id="MobiDB-lite"/>
    </source>
</evidence>
<feature type="compositionally biased region" description="Low complexity" evidence="1">
    <location>
        <begin position="34"/>
        <end position="57"/>
    </location>
</feature>
<evidence type="ECO:0000256" key="2">
    <source>
        <dbReference type="SAM" id="SignalP"/>
    </source>
</evidence>
<feature type="region of interest" description="Disordered" evidence="1">
    <location>
        <begin position="28"/>
        <end position="60"/>
    </location>
</feature>
<dbReference type="InterPro" id="IPR011250">
    <property type="entry name" value="OMP/PagP_B-barrel"/>
</dbReference>
<gene>
    <name evidence="3" type="ORF">GGD88_002202</name>
</gene>
<proteinExistence type="predicted"/>
<reference evidence="3 4" key="1">
    <citation type="submission" date="2020-08" db="EMBL/GenBank/DDBJ databases">
        <title>Genome sequencing of Purple Non-Sulfur Bacteria from various extreme environments.</title>
        <authorList>
            <person name="Mayer M."/>
        </authorList>
    </citation>
    <scope>NUCLEOTIDE SEQUENCE [LARGE SCALE GENOMIC DNA]</scope>
    <source>
        <strain evidence="3 4">JA135</strain>
    </source>
</reference>
<feature type="chain" id="PRO_5030912107" evidence="2">
    <location>
        <begin position="27"/>
        <end position="281"/>
    </location>
</feature>